<proteinExistence type="inferred from homology"/>
<evidence type="ECO:0000256" key="2">
    <source>
        <dbReference type="ARBA" id="ARBA00018687"/>
    </source>
</evidence>
<feature type="coiled-coil region" evidence="4">
    <location>
        <begin position="611"/>
        <end position="669"/>
    </location>
</feature>
<dbReference type="EMBL" id="CADEPI010000187">
    <property type="protein sequence ID" value="CAB3379509.1"/>
    <property type="molecule type" value="Genomic_DNA"/>
</dbReference>
<dbReference type="GO" id="GO:0030915">
    <property type="term" value="C:Smc5-Smc6 complex"/>
    <property type="evidence" value="ECO:0007669"/>
    <property type="project" value="TreeGrafter"/>
</dbReference>
<dbReference type="PANTHER" id="PTHR45916:SF1">
    <property type="entry name" value="STRUCTURAL MAINTENANCE OF CHROMOSOMES PROTEIN 5"/>
    <property type="match status" value="1"/>
</dbReference>
<feature type="coiled-coil region" evidence="4">
    <location>
        <begin position="188"/>
        <end position="222"/>
    </location>
</feature>
<name>A0A8S1DDJ9_9INSE</name>
<protein>
    <recommendedName>
        <fullName evidence="2">Structural maintenance of chromosomes protein 5</fullName>
    </recommendedName>
</protein>
<dbReference type="AlphaFoldDB" id="A0A8S1DDJ9"/>
<dbReference type="GO" id="GO:0000724">
    <property type="term" value="P:double-strand break repair via homologous recombination"/>
    <property type="evidence" value="ECO:0007669"/>
    <property type="project" value="TreeGrafter"/>
</dbReference>
<dbReference type="GO" id="GO:0003697">
    <property type="term" value="F:single-stranded DNA binding"/>
    <property type="evidence" value="ECO:0007669"/>
    <property type="project" value="TreeGrafter"/>
</dbReference>
<dbReference type="PANTHER" id="PTHR45916">
    <property type="entry name" value="STRUCTURAL MAINTENANCE OF CHROMOSOMES PROTEIN 5"/>
    <property type="match status" value="1"/>
</dbReference>
<evidence type="ECO:0000256" key="1">
    <source>
        <dbReference type="ARBA" id="ARBA00010171"/>
    </source>
</evidence>
<feature type="domain" description="RecF/RecN/SMC N-terminal" evidence="5">
    <location>
        <begin position="19"/>
        <end position="1000"/>
    </location>
</feature>
<comment type="similarity">
    <text evidence="1">Belongs to the SMC family. SMC5 subfamily.</text>
</comment>
<feature type="coiled-coil region" evidence="4">
    <location>
        <begin position="262"/>
        <end position="379"/>
    </location>
</feature>
<keyword evidence="3 4" id="KW-0175">Coiled coil</keyword>
<sequence length="1062" mass="121714">MIYYLPFNLKTFSVHSTYEHLELIPGQNMNLIIGPNGSGKSSILCGMCLGLAGKPSSIGRVTKLSDYIKVGCNAATIEIELHGTKGAAIITRIINRGGSDSSGGTSNFAINGKTSNQKEVNEFVKSMNIQMDNLCQFLSQERVQDFTKMNAKELLINTEKTVGSSEMYENHQRLITLCKSGGGQEKSVSNMEEGLIREKSRLEQLEVRMQGMRERVELVKKLTHVKAKIPWVEYNDQVESMKEIKEDRLNAKGKVTAMEKALKPLEKATNELNERLKLLKAEARKKTSGPAGGIKKYIEDEDKVQREIQRKVGDLREIEKQKEKFQSELALLESKIASNQEKLEELESSFDPAENKKELEKLNTKTRELSRSIESEQVKLSTIKRRITDANSAIRDIDYDIKDQTNLSTKRVSELIRLDKLAYDATIYLKRELVNYNFVGEVYPSIVLEINAKDKRANKYLNLMVSRRDKVAFLCEKSEDFNFLFMHLKNKFGKGVNMLSQDKENLDLQHPMEVSQLKNLGFDDYLSNLVNCPQAIFNFLCKSYRLHCIPVAFKDGQVKPDEASKYFNSYFIGDTHYKISTSRYTNEKSSRTTPIHAKQSLLDISVDHGLVSSLNKKREQKVLEIEELKSELQQAQSAIECLEREQEPIRKNIKDLRIQETQINDLKKQLSRNMSSKNAKLEQQGNFDSNKEKLLQGNKVLFKNVMQRLGDFKKHLKKCYEYDIESDFANMEVKALTRKHQSKFEELDEKKKEYMDFLRTVKNLEAVYQRKKQESEDLRKAAEEAIGCKPNDPKFKKFQEIFSKLPSTLLELDDMKTEMESRLEFMDNSADGNVAELLDVQKTKVAKIEKDLVALRKEVASRKAEMDKLKATWVPALHELADRICVKFERLFNYMNCEGTVKLIEGNPEVPDDYENFGLSIQVSFRAGESMQELGGTQSGGERSVSTAIYLLALQELTEVPFRCLDEINQGMDATNERRIMELMMKMSGGKDSCQYFLVSPKLLANLEYVNSCRVLCVQQPMRMDTTKWSMHKFILDKQIAAGEKKQKLDGNRPQDNEEDSE</sequence>
<accession>A0A8S1DDJ9</accession>
<dbReference type="Proteomes" id="UP000494165">
    <property type="component" value="Unassembled WGS sequence"/>
</dbReference>
<organism evidence="6 7">
    <name type="scientific">Cloeon dipterum</name>
    <dbReference type="NCBI Taxonomy" id="197152"/>
    <lineage>
        <taxon>Eukaryota</taxon>
        <taxon>Metazoa</taxon>
        <taxon>Ecdysozoa</taxon>
        <taxon>Arthropoda</taxon>
        <taxon>Hexapoda</taxon>
        <taxon>Insecta</taxon>
        <taxon>Pterygota</taxon>
        <taxon>Palaeoptera</taxon>
        <taxon>Ephemeroptera</taxon>
        <taxon>Pisciforma</taxon>
        <taxon>Baetidae</taxon>
        <taxon>Cloeon</taxon>
    </lineage>
</organism>
<dbReference type="InterPro" id="IPR027417">
    <property type="entry name" value="P-loop_NTPase"/>
</dbReference>
<dbReference type="Gene3D" id="3.40.50.300">
    <property type="entry name" value="P-loop containing nucleotide triphosphate hydrolases"/>
    <property type="match status" value="2"/>
</dbReference>
<dbReference type="InterPro" id="IPR003395">
    <property type="entry name" value="RecF/RecN/SMC_N"/>
</dbReference>
<evidence type="ECO:0000313" key="7">
    <source>
        <dbReference type="Proteomes" id="UP000494165"/>
    </source>
</evidence>
<dbReference type="OrthoDB" id="10254973at2759"/>
<evidence type="ECO:0000256" key="4">
    <source>
        <dbReference type="SAM" id="Coils"/>
    </source>
</evidence>
<evidence type="ECO:0000256" key="3">
    <source>
        <dbReference type="ARBA" id="ARBA00023054"/>
    </source>
</evidence>
<evidence type="ECO:0000259" key="5">
    <source>
        <dbReference type="Pfam" id="PF02463"/>
    </source>
</evidence>
<keyword evidence="7" id="KW-1185">Reference proteome</keyword>
<feature type="coiled-coil region" evidence="4">
    <location>
        <begin position="733"/>
        <end position="784"/>
    </location>
</feature>
<dbReference type="SUPFAM" id="SSF52540">
    <property type="entry name" value="P-loop containing nucleoside triphosphate hydrolases"/>
    <property type="match status" value="1"/>
</dbReference>
<gene>
    <name evidence="6" type="ORF">CLODIP_2_CD16102</name>
</gene>
<reference evidence="6 7" key="1">
    <citation type="submission" date="2020-04" db="EMBL/GenBank/DDBJ databases">
        <authorList>
            <person name="Alioto T."/>
            <person name="Alioto T."/>
            <person name="Gomez Garrido J."/>
        </authorList>
    </citation>
    <scope>NUCLEOTIDE SEQUENCE [LARGE SCALE GENOMIC DNA]</scope>
</reference>
<comment type="caution">
    <text evidence="6">The sequence shown here is derived from an EMBL/GenBank/DDBJ whole genome shotgun (WGS) entry which is preliminary data.</text>
</comment>
<evidence type="ECO:0000313" key="6">
    <source>
        <dbReference type="EMBL" id="CAB3379509.1"/>
    </source>
</evidence>
<dbReference type="Gene3D" id="1.20.5.340">
    <property type="match status" value="1"/>
</dbReference>
<feature type="coiled-coil region" evidence="4">
    <location>
        <begin position="838"/>
        <end position="872"/>
    </location>
</feature>
<dbReference type="GO" id="GO:0005634">
    <property type="term" value="C:nucleus"/>
    <property type="evidence" value="ECO:0007669"/>
    <property type="project" value="TreeGrafter"/>
</dbReference>
<dbReference type="Pfam" id="PF02463">
    <property type="entry name" value="SMC_N"/>
    <property type="match status" value="1"/>
</dbReference>